<accession>A0A2N9INI1</accession>
<evidence type="ECO:0000259" key="10">
    <source>
        <dbReference type="Pfam" id="PF05922"/>
    </source>
</evidence>
<dbReference type="Gene3D" id="3.40.50.200">
    <property type="entry name" value="Peptidase S8/S53 domain"/>
    <property type="match status" value="1"/>
</dbReference>
<keyword evidence="5 8" id="KW-0378">Hydrolase</keyword>
<sequence length="625" mass="65779">MFTLCYMGSLPEGEYSPTSTHLSVLQEVVGESAAAESMVRSYTRSFNGFAARLSDEEQQRIASKKEVISVFPSRMLQLQTTRSWDFVGLTETAKRQPTVESNVIVGVIDTGIWPESESFSDEGYGPPPKKWKGTCEGGGNFTCNNKLIGARGYSLGSSTENAPVRDQVGHGTHTASTAAGNKVMDASFFGVAKGIARGGVPSARIAAYKVCGEGGCSENDILAAFDDAIADGVDIITISVGGDKARPFDADSIAIGSFHAMEKGILTVQSAGNSGPAPITVSSVAPWLFSIAASSIDRKIISKVVLANGKTLIGSAVNSFTLNGTKFPLVYGKDVSSTCSEAEARVCSAFCLNSSLVEGKIVVCDDASGSKEAYRASALGAIVLNEDRKDVAFVLSLPASTLVNEDYDVVMSYINSTENPQGSIQKSEGIKDTHAPAAASFSSRGPNTIASDILKPDISAPGIDILAAFSPDASPSSVPEKRSVKYNILSGTSMACPHVAGAAAYLKTFHPDWSPSAIKSALMTTAWPMNATKNPDGEYGEGEFAFGAGHINPVKAVEPGLIYEASKDDYIKMLCSMNISFFGNCSEGVKGSPKDLNYPSMQALVETDKSFTVEFPRTVTNIGPA</sequence>
<feature type="domain" description="Inhibitor I9" evidence="10">
    <location>
        <begin position="14"/>
        <end position="79"/>
    </location>
</feature>
<evidence type="ECO:0000256" key="1">
    <source>
        <dbReference type="ARBA" id="ARBA00004613"/>
    </source>
</evidence>
<keyword evidence="3 8" id="KW-0645">Protease</keyword>
<evidence type="ECO:0008006" key="12">
    <source>
        <dbReference type="Google" id="ProtNLM"/>
    </source>
</evidence>
<dbReference type="Gene3D" id="2.60.40.2310">
    <property type="match status" value="1"/>
</dbReference>
<keyword evidence="4" id="KW-0732">Signal</keyword>
<dbReference type="CDD" id="cd04852">
    <property type="entry name" value="Peptidases_S8_3"/>
    <property type="match status" value="1"/>
</dbReference>
<evidence type="ECO:0000256" key="4">
    <source>
        <dbReference type="ARBA" id="ARBA00022729"/>
    </source>
</evidence>
<evidence type="ECO:0000256" key="2">
    <source>
        <dbReference type="ARBA" id="ARBA00011073"/>
    </source>
</evidence>
<dbReference type="InterPro" id="IPR015500">
    <property type="entry name" value="Peptidase_S8_subtilisin-rel"/>
</dbReference>
<dbReference type="PROSITE" id="PS51892">
    <property type="entry name" value="SUBTILASE"/>
    <property type="match status" value="1"/>
</dbReference>
<dbReference type="Pfam" id="PF05922">
    <property type="entry name" value="Inhibitor_I9"/>
    <property type="match status" value="1"/>
</dbReference>
<proteinExistence type="inferred from homology"/>
<dbReference type="InterPro" id="IPR036852">
    <property type="entry name" value="Peptidase_S8/S53_dom_sf"/>
</dbReference>
<dbReference type="GO" id="GO:0006508">
    <property type="term" value="P:proteolysis"/>
    <property type="evidence" value="ECO:0007669"/>
    <property type="project" value="UniProtKB-KW"/>
</dbReference>
<dbReference type="Gene3D" id="3.30.70.80">
    <property type="entry name" value="Peptidase S8 propeptide/proteinase inhibitor I9"/>
    <property type="match status" value="1"/>
</dbReference>
<dbReference type="GO" id="GO:0009609">
    <property type="term" value="P:response to symbiotic bacterium"/>
    <property type="evidence" value="ECO:0007669"/>
    <property type="project" value="UniProtKB-ARBA"/>
</dbReference>
<dbReference type="InterPro" id="IPR034197">
    <property type="entry name" value="Peptidases_S8_3"/>
</dbReference>
<evidence type="ECO:0000256" key="5">
    <source>
        <dbReference type="ARBA" id="ARBA00022801"/>
    </source>
</evidence>
<dbReference type="InterPro" id="IPR000209">
    <property type="entry name" value="Peptidase_S8/S53_dom"/>
</dbReference>
<feature type="active site" description="Charge relay system" evidence="7 8">
    <location>
        <position position="493"/>
    </location>
</feature>
<evidence type="ECO:0000256" key="8">
    <source>
        <dbReference type="PROSITE-ProRule" id="PRU01240"/>
    </source>
</evidence>
<name>A0A2N9INI1_FAGSY</name>
<dbReference type="InterPro" id="IPR010259">
    <property type="entry name" value="S8pro/Inhibitor_I9"/>
</dbReference>
<dbReference type="SUPFAM" id="SSF52743">
    <property type="entry name" value="Subtilisin-like"/>
    <property type="match status" value="1"/>
</dbReference>
<dbReference type="FunFam" id="3.40.50.200:FF:000006">
    <property type="entry name" value="Subtilisin-like protease SBT1.5"/>
    <property type="match status" value="1"/>
</dbReference>
<dbReference type="GO" id="GO:0004252">
    <property type="term" value="F:serine-type endopeptidase activity"/>
    <property type="evidence" value="ECO:0007669"/>
    <property type="project" value="UniProtKB-UniRule"/>
</dbReference>
<dbReference type="InterPro" id="IPR023828">
    <property type="entry name" value="Peptidase_S8_Ser-AS"/>
</dbReference>
<protein>
    <recommendedName>
        <fullName evidence="12">Peptidase S8/S53 domain-containing protein</fullName>
    </recommendedName>
</protein>
<dbReference type="InterPro" id="IPR037045">
    <property type="entry name" value="S8pro/Inhibitor_I9_sf"/>
</dbReference>
<dbReference type="PRINTS" id="PR00723">
    <property type="entry name" value="SUBTILISIN"/>
</dbReference>
<evidence type="ECO:0000259" key="9">
    <source>
        <dbReference type="Pfam" id="PF00082"/>
    </source>
</evidence>
<keyword evidence="6 8" id="KW-0720">Serine protease</keyword>
<dbReference type="Pfam" id="PF00082">
    <property type="entry name" value="Peptidase_S8"/>
    <property type="match status" value="1"/>
</dbReference>
<dbReference type="InterPro" id="IPR045051">
    <property type="entry name" value="SBT"/>
</dbReference>
<dbReference type="EMBL" id="OIVN01006142">
    <property type="protein sequence ID" value="SPD26058.1"/>
    <property type="molecule type" value="Genomic_DNA"/>
</dbReference>
<gene>
    <name evidence="11" type="ORF">FSB_LOCUS53940</name>
</gene>
<reference evidence="11" key="1">
    <citation type="submission" date="2018-02" db="EMBL/GenBank/DDBJ databases">
        <authorList>
            <person name="Cohen D.B."/>
            <person name="Kent A.D."/>
        </authorList>
    </citation>
    <scope>NUCLEOTIDE SEQUENCE</scope>
</reference>
<evidence type="ECO:0000256" key="6">
    <source>
        <dbReference type="ARBA" id="ARBA00022825"/>
    </source>
</evidence>
<evidence type="ECO:0000313" key="11">
    <source>
        <dbReference type="EMBL" id="SPD26058.1"/>
    </source>
</evidence>
<dbReference type="CDD" id="cd02120">
    <property type="entry name" value="PA_subtilisin_like"/>
    <property type="match status" value="1"/>
</dbReference>
<dbReference type="AlphaFoldDB" id="A0A2N9INI1"/>
<dbReference type="Gene3D" id="3.50.30.30">
    <property type="match status" value="1"/>
</dbReference>
<dbReference type="GO" id="GO:0005576">
    <property type="term" value="C:extracellular region"/>
    <property type="evidence" value="ECO:0007669"/>
    <property type="project" value="UniProtKB-SubCell"/>
</dbReference>
<feature type="active site" description="Charge relay system" evidence="7 8">
    <location>
        <position position="170"/>
    </location>
</feature>
<evidence type="ECO:0000256" key="3">
    <source>
        <dbReference type="ARBA" id="ARBA00022670"/>
    </source>
</evidence>
<organism evidence="11">
    <name type="scientific">Fagus sylvatica</name>
    <name type="common">Beechnut</name>
    <dbReference type="NCBI Taxonomy" id="28930"/>
    <lineage>
        <taxon>Eukaryota</taxon>
        <taxon>Viridiplantae</taxon>
        <taxon>Streptophyta</taxon>
        <taxon>Embryophyta</taxon>
        <taxon>Tracheophyta</taxon>
        <taxon>Spermatophyta</taxon>
        <taxon>Magnoliopsida</taxon>
        <taxon>eudicotyledons</taxon>
        <taxon>Gunneridae</taxon>
        <taxon>Pentapetalae</taxon>
        <taxon>rosids</taxon>
        <taxon>fabids</taxon>
        <taxon>Fagales</taxon>
        <taxon>Fagaceae</taxon>
        <taxon>Fagus</taxon>
    </lineage>
</organism>
<dbReference type="PROSITE" id="PS00138">
    <property type="entry name" value="SUBTILASE_SER"/>
    <property type="match status" value="1"/>
</dbReference>
<comment type="subcellular location">
    <subcellularLocation>
        <location evidence="1">Secreted</location>
    </subcellularLocation>
</comment>
<comment type="similarity">
    <text evidence="2 8">Belongs to the peptidase S8 family.</text>
</comment>
<dbReference type="PANTHER" id="PTHR10795">
    <property type="entry name" value="PROPROTEIN CONVERTASE SUBTILISIN/KEXIN"/>
    <property type="match status" value="1"/>
</dbReference>
<feature type="domain" description="Peptidase S8/S53" evidence="9">
    <location>
        <begin position="101"/>
        <end position="542"/>
    </location>
</feature>
<evidence type="ECO:0000256" key="7">
    <source>
        <dbReference type="PIRSR" id="PIRSR615500-1"/>
    </source>
</evidence>
<feature type="active site" description="Charge relay system" evidence="7 8">
    <location>
        <position position="109"/>
    </location>
</feature>